<proteinExistence type="predicted"/>
<dbReference type="Pfam" id="PF04474">
    <property type="entry name" value="DUF554"/>
    <property type="match status" value="1"/>
</dbReference>
<keyword evidence="1" id="KW-0812">Transmembrane</keyword>
<keyword evidence="3" id="KW-1185">Reference proteome</keyword>
<protein>
    <submittedName>
        <fullName evidence="2">Putative transport protein</fullName>
    </submittedName>
</protein>
<name>A0A1Y1WYT0_9FUNG</name>
<evidence type="ECO:0000313" key="3">
    <source>
        <dbReference type="Proteomes" id="UP000193944"/>
    </source>
</evidence>
<dbReference type="OrthoDB" id="10375845at2759"/>
<dbReference type="InterPro" id="IPR007563">
    <property type="entry name" value="DUF554"/>
</dbReference>
<evidence type="ECO:0000313" key="2">
    <source>
        <dbReference type="EMBL" id="ORX78508.1"/>
    </source>
</evidence>
<comment type="caution">
    <text evidence="2">The sequence shown here is derived from an EMBL/GenBank/DDBJ whole genome shotgun (WGS) entry which is preliminary data.</text>
</comment>
<feature type="transmembrane region" description="Helical" evidence="1">
    <location>
        <begin position="36"/>
        <end position="54"/>
    </location>
</feature>
<feature type="transmembrane region" description="Helical" evidence="1">
    <location>
        <begin position="108"/>
        <end position="134"/>
    </location>
</feature>
<organism evidence="2 3">
    <name type="scientific">Anaeromyces robustus</name>
    <dbReference type="NCBI Taxonomy" id="1754192"/>
    <lineage>
        <taxon>Eukaryota</taxon>
        <taxon>Fungi</taxon>
        <taxon>Fungi incertae sedis</taxon>
        <taxon>Chytridiomycota</taxon>
        <taxon>Chytridiomycota incertae sedis</taxon>
        <taxon>Neocallimastigomycetes</taxon>
        <taxon>Neocallimastigales</taxon>
        <taxon>Neocallimastigaceae</taxon>
        <taxon>Anaeromyces</taxon>
    </lineage>
</organism>
<reference evidence="2 3" key="1">
    <citation type="submission" date="2016-08" db="EMBL/GenBank/DDBJ databases">
        <title>A Parts List for Fungal Cellulosomes Revealed by Comparative Genomics.</title>
        <authorList>
            <consortium name="DOE Joint Genome Institute"/>
            <person name="Haitjema C.H."/>
            <person name="Gilmore S.P."/>
            <person name="Henske J.K."/>
            <person name="Solomon K.V."/>
            <person name="De Groot R."/>
            <person name="Kuo A."/>
            <person name="Mondo S.J."/>
            <person name="Salamov A.A."/>
            <person name="Labutti K."/>
            <person name="Zhao Z."/>
            <person name="Chiniquy J."/>
            <person name="Barry K."/>
            <person name="Brewer H.M."/>
            <person name="Purvine S.O."/>
            <person name="Wright A.T."/>
            <person name="Boxma B."/>
            <person name="Van Alen T."/>
            <person name="Hackstein J.H."/>
            <person name="Baker S.E."/>
            <person name="Grigoriev I.V."/>
            <person name="O'Malley M.A."/>
        </authorList>
    </citation>
    <scope>NUCLEOTIDE SEQUENCE [LARGE SCALE GENOMIC DNA]</scope>
    <source>
        <strain evidence="2 3">S4</strain>
    </source>
</reference>
<keyword evidence="1" id="KW-1133">Transmembrane helix</keyword>
<feature type="transmembrane region" description="Helical" evidence="1">
    <location>
        <begin position="61"/>
        <end position="81"/>
    </location>
</feature>
<keyword evidence="1" id="KW-0472">Membrane</keyword>
<feature type="transmembrane region" description="Helical" evidence="1">
    <location>
        <begin position="172"/>
        <end position="193"/>
    </location>
</feature>
<feature type="transmembrane region" description="Helical" evidence="1">
    <location>
        <begin position="214"/>
        <end position="236"/>
    </location>
</feature>
<evidence type="ECO:0000256" key="1">
    <source>
        <dbReference type="SAM" id="Phobius"/>
    </source>
</evidence>
<dbReference type="AlphaFoldDB" id="A0A1Y1WYT0"/>
<feature type="transmembrane region" description="Helical" evidence="1">
    <location>
        <begin position="7"/>
        <end position="24"/>
    </location>
</feature>
<accession>A0A1Y1WYT0</accession>
<dbReference type="EMBL" id="MCFG01000207">
    <property type="protein sequence ID" value="ORX78508.1"/>
    <property type="molecule type" value="Genomic_DNA"/>
</dbReference>
<dbReference type="PANTHER" id="PTHR36111">
    <property type="entry name" value="INNER MEMBRANE PROTEIN-RELATED"/>
    <property type="match status" value="1"/>
</dbReference>
<dbReference type="Proteomes" id="UP000193944">
    <property type="component" value="Unassembled WGS sequence"/>
</dbReference>
<dbReference type="PANTHER" id="PTHR36111:SF2">
    <property type="entry name" value="INNER MEMBRANE PROTEIN"/>
    <property type="match status" value="1"/>
</dbReference>
<sequence>MNIPIGVIVNVLSVAIGGIIGTLSGNYMSSEFKEKITMIFACCSFGMGITAIVLMQNMPAVILSLILGTIIGITIKLGYIINKGGEFMQKSVSKFIKMKNTHLTEKEFMNSLVTIIVLFCASGTGIYGSIVSGMTGDHSILLSKSILDLFTAAIFACNLGSVISLISLPQMIIFTILFYCATFIYPLTTEHIINDFKACGGLVLFATGFRMLKLTMFPVADMIPSMIIVMPISYLWETYVAPYIS</sequence>
<feature type="transmembrane region" description="Helical" evidence="1">
    <location>
        <begin position="146"/>
        <end position="166"/>
    </location>
</feature>
<reference evidence="2 3" key="2">
    <citation type="submission" date="2016-08" db="EMBL/GenBank/DDBJ databases">
        <title>Pervasive Adenine N6-methylation of Active Genes in Fungi.</title>
        <authorList>
            <consortium name="DOE Joint Genome Institute"/>
            <person name="Mondo S.J."/>
            <person name="Dannebaum R.O."/>
            <person name="Kuo R.C."/>
            <person name="Labutti K."/>
            <person name="Haridas S."/>
            <person name="Kuo A."/>
            <person name="Salamov A."/>
            <person name="Ahrendt S.R."/>
            <person name="Lipzen A."/>
            <person name="Sullivan W."/>
            <person name="Andreopoulos W.B."/>
            <person name="Clum A."/>
            <person name="Lindquist E."/>
            <person name="Daum C."/>
            <person name="Ramamoorthy G.K."/>
            <person name="Gryganskyi A."/>
            <person name="Culley D."/>
            <person name="Magnuson J.K."/>
            <person name="James T.Y."/>
            <person name="O'Malley M.A."/>
            <person name="Stajich J.E."/>
            <person name="Spatafora J.W."/>
            <person name="Visel A."/>
            <person name="Grigoriev I.V."/>
        </authorList>
    </citation>
    <scope>NUCLEOTIDE SEQUENCE [LARGE SCALE GENOMIC DNA]</scope>
    <source>
        <strain evidence="2 3">S4</strain>
    </source>
</reference>
<gene>
    <name evidence="2" type="ORF">BCR32DRAFT_301642</name>
</gene>